<dbReference type="Gene3D" id="1.10.10.10">
    <property type="entry name" value="Winged helix-like DNA-binding domain superfamily/Winged helix DNA-binding domain"/>
    <property type="match status" value="1"/>
</dbReference>
<evidence type="ECO:0000313" key="2">
    <source>
        <dbReference type="EMBL" id="VAW02439.1"/>
    </source>
</evidence>
<dbReference type="AlphaFoldDB" id="A0A3B0SPC8"/>
<dbReference type="GO" id="GO:0003677">
    <property type="term" value="F:DNA binding"/>
    <property type="evidence" value="ECO:0007669"/>
    <property type="project" value="InterPro"/>
</dbReference>
<reference evidence="2" key="1">
    <citation type="submission" date="2018-06" db="EMBL/GenBank/DDBJ databases">
        <authorList>
            <person name="Zhirakovskaya E."/>
        </authorList>
    </citation>
    <scope>NUCLEOTIDE SEQUENCE</scope>
</reference>
<accession>A0A3B0SPC8</accession>
<dbReference type="InterPro" id="IPR036388">
    <property type="entry name" value="WH-like_DNA-bd_sf"/>
</dbReference>
<feature type="domain" description="HTH luxR-type" evidence="1">
    <location>
        <begin position="183"/>
        <end position="240"/>
    </location>
</feature>
<evidence type="ECO:0000259" key="1">
    <source>
        <dbReference type="SMART" id="SM00421"/>
    </source>
</evidence>
<proteinExistence type="predicted"/>
<dbReference type="SUPFAM" id="SSF46894">
    <property type="entry name" value="C-terminal effector domain of the bipartite response regulators"/>
    <property type="match status" value="1"/>
</dbReference>
<organism evidence="2">
    <name type="scientific">hydrothermal vent metagenome</name>
    <dbReference type="NCBI Taxonomy" id="652676"/>
    <lineage>
        <taxon>unclassified sequences</taxon>
        <taxon>metagenomes</taxon>
        <taxon>ecological metagenomes</taxon>
    </lineage>
</organism>
<dbReference type="SMART" id="SM00421">
    <property type="entry name" value="HTH_LUXR"/>
    <property type="match status" value="1"/>
</dbReference>
<dbReference type="GO" id="GO:0006355">
    <property type="term" value="P:regulation of DNA-templated transcription"/>
    <property type="evidence" value="ECO:0007669"/>
    <property type="project" value="InterPro"/>
</dbReference>
<dbReference type="EMBL" id="UOEE01000340">
    <property type="protein sequence ID" value="VAW02439.1"/>
    <property type="molecule type" value="Genomic_DNA"/>
</dbReference>
<gene>
    <name evidence="2" type="ORF">MNBD_ALPHA06-1532</name>
</gene>
<protein>
    <recommendedName>
        <fullName evidence="1">HTH luxR-type domain-containing protein</fullName>
    </recommendedName>
</protein>
<sequence>MGKISQPNFGLSSDSIDAKLAEARTMYEGLNVLKNHLLQYGVGALTYGFMLHEKSYLRGDIVQYTTFPKSIRITGKQDGGAIVHRFGNFVPTMTEPLFFDMEEVLAGKGPLFSYNKTFKEIYDIGYRHAWVMPLAPKIENGFGFLMAFQSIKTSAPKLDVNQLTEFGPLYHSAMIEHKQMAKQFRLTQKQSLALANAAKGRTASYLADKLNLTERSIELRLQETRNKLSAKTTTEAAYKALVYGILPLQT</sequence>
<dbReference type="InterPro" id="IPR016032">
    <property type="entry name" value="Sig_transdc_resp-reg_C-effctor"/>
</dbReference>
<name>A0A3B0SPC8_9ZZZZ</name>
<dbReference type="InterPro" id="IPR000792">
    <property type="entry name" value="Tscrpt_reg_LuxR_C"/>
</dbReference>